<evidence type="ECO:0000313" key="7">
    <source>
        <dbReference type="EMBL" id="CAB4811452.1"/>
    </source>
</evidence>
<dbReference type="EMBL" id="CAFAAU010000034">
    <property type="protein sequence ID" value="CAB4811452.1"/>
    <property type="molecule type" value="Genomic_DNA"/>
</dbReference>
<evidence type="ECO:0000313" key="5">
    <source>
        <dbReference type="EMBL" id="CAB4711118.1"/>
    </source>
</evidence>
<dbReference type="Gene3D" id="1.10.10.10">
    <property type="entry name" value="Winged helix-like DNA-binding domain superfamily/Winged helix DNA-binding domain"/>
    <property type="match status" value="1"/>
</dbReference>
<protein>
    <submittedName>
        <fullName evidence="9">Unannotated protein</fullName>
    </submittedName>
</protein>
<dbReference type="InterPro" id="IPR016032">
    <property type="entry name" value="Sig_transdc_resp-reg_C-effctor"/>
</dbReference>
<dbReference type="AlphaFoldDB" id="A0A6J7NEZ1"/>
<dbReference type="InterPro" id="IPR036388">
    <property type="entry name" value="WH-like_DNA-bd_sf"/>
</dbReference>
<dbReference type="CDD" id="cd06170">
    <property type="entry name" value="LuxR_C_like"/>
    <property type="match status" value="1"/>
</dbReference>
<evidence type="ECO:0000313" key="8">
    <source>
        <dbReference type="EMBL" id="CAB4857820.1"/>
    </source>
</evidence>
<keyword evidence="2" id="KW-0238">DNA-binding</keyword>
<keyword evidence="1" id="KW-0805">Transcription regulation</keyword>
<feature type="domain" description="HTH luxR-type" evidence="4">
    <location>
        <begin position="131"/>
        <end position="196"/>
    </location>
</feature>
<organism evidence="9">
    <name type="scientific">freshwater metagenome</name>
    <dbReference type="NCBI Taxonomy" id="449393"/>
    <lineage>
        <taxon>unclassified sequences</taxon>
        <taxon>metagenomes</taxon>
        <taxon>ecological metagenomes</taxon>
    </lineage>
</organism>
<reference evidence="9" key="1">
    <citation type="submission" date="2020-05" db="EMBL/GenBank/DDBJ databases">
        <authorList>
            <person name="Chiriac C."/>
            <person name="Salcher M."/>
            <person name="Ghai R."/>
            <person name="Kavagutti S V."/>
        </authorList>
    </citation>
    <scope>NUCLEOTIDE SEQUENCE</scope>
</reference>
<dbReference type="EMBL" id="CAEZZN010000063">
    <property type="protein sequence ID" value="CAB4775129.1"/>
    <property type="molecule type" value="Genomic_DNA"/>
</dbReference>
<dbReference type="PANTHER" id="PTHR44688">
    <property type="entry name" value="DNA-BINDING TRANSCRIPTIONAL ACTIVATOR DEVR_DOSR"/>
    <property type="match status" value="1"/>
</dbReference>
<accession>A0A6J7NEZ1</accession>
<dbReference type="PANTHER" id="PTHR44688:SF16">
    <property type="entry name" value="DNA-BINDING TRANSCRIPTIONAL ACTIVATOR DEVR_DOSR"/>
    <property type="match status" value="1"/>
</dbReference>
<dbReference type="Pfam" id="PF00196">
    <property type="entry name" value="GerE"/>
    <property type="match status" value="1"/>
</dbReference>
<evidence type="ECO:0000256" key="2">
    <source>
        <dbReference type="ARBA" id="ARBA00023125"/>
    </source>
</evidence>
<evidence type="ECO:0000256" key="1">
    <source>
        <dbReference type="ARBA" id="ARBA00023015"/>
    </source>
</evidence>
<dbReference type="EMBL" id="CAFBOQ010000038">
    <property type="protein sequence ID" value="CAB4991747.1"/>
    <property type="molecule type" value="Genomic_DNA"/>
</dbReference>
<name>A0A6J7NEZ1_9ZZZZ</name>
<dbReference type="PROSITE" id="PS50043">
    <property type="entry name" value="HTH_LUXR_2"/>
    <property type="match status" value="1"/>
</dbReference>
<dbReference type="SMART" id="SM00421">
    <property type="entry name" value="HTH_LUXR"/>
    <property type="match status" value="1"/>
</dbReference>
<dbReference type="SUPFAM" id="SSF46894">
    <property type="entry name" value="C-terminal effector domain of the bipartite response regulators"/>
    <property type="match status" value="1"/>
</dbReference>
<gene>
    <name evidence="5" type="ORF">UFOPK2627_01048</name>
    <name evidence="6" type="ORF">UFOPK2879_01240</name>
    <name evidence="7" type="ORF">UFOPK3078_01046</name>
    <name evidence="8" type="ORF">UFOPK3288_01387</name>
    <name evidence="9" type="ORF">UFOPK3990_01130</name>
</gene>
<dbReference type="GO" id="GO:0003677">
    <property type="term" value="F:DNA binding"/>
    <property type="evidence" value="ECO:0007669"/>
    <property type="project" value="UniProtKB-KW"/>
</dbReference>
<keyword evidence="3" id="KW-0804">Transcription</keyword>
<proteinExistence type="predicted"/>
<sequence length="202" mass="22752">MTLPAVIFSVVFSNAYPNSFDLRERLPITDCIKTRKVVWINTLPHWPDEYSGLQSIPFTNLDRTFICFPIEKCGTPIAVLGVFCAPVVEPDAEIDAFMRAIGNLFSLHVYRTLDTPAAERHLKHKETLSSPDSHAGNLTERQSLILRMMSEGRTNVSISEMLGYSESTVRQETIKIFAKLGCHGREEASEIYRKEFAQLSVG</sequence>
<evidence type="ECO:0000259" key="4">
    <source>
        <dbReference type="PROSITE" id="PS50043"/>
    </source>
</evidence>
<dbReference type="InterPro" id="IPR000792">
    <property type="entry name" value="Tscrpt_reg_LuxR_C"/>
</dbReference>
<evidence type="ECO:0000256" key="3">
    <source>
        <dbReference type="ARBA" id="ARBA00023163"/>
    </source>
</evidence>
<dbReference type="GO" id="GO:0006355">
    <property type="term" value="P:regulation of DNA-templated transcription"/>
    <property type="evidence" value="ECO:0007669"/>
    <property type="project" value="InterPro"/>
</dbReference>
<dbReference type="EMBL" id="CAEZYA010000039">
    <property type="protein sequence ID" value="CAB4711118.1"/>
    <property type="molecule type" value="Genomic_DNA"/>
</dbReference>
<evidence type="ECO:0000313" key="9">
    <source>
        <dbReference type="EMBL" id="CAB4991747.1"/>
    </source>
</evidence>
<dbReference type="EMBL" id="CAFBLC010000068">
    <property type="protein sequence ID" value="CAB4857820.1"/>
    <property type="molecule type" value="Genomic_DNA"/>
</dbReference>
<dbReference type="PRINTS" id="PR00038">
    <property type="entry name" value="HTHLUXR"/>
</dbReference>
<evidence type="ECO:0000313" key="6">
    <source>
        <dbReference type="EMBL" id="CAB4775129.1"/>
    </source>
</evidence>